<name>A0A9D1NMD4_9BACT</name>
<dbReference type="AlphaFoldDB" id="A0A9D1NMD4"/>
<sequence length="309" mass="33537">MEETQPNPALPAPIARFLEEAARRGLSDTKAAAALGMSATTVSRVRRGIYEGDLAAVADKAALALRLWQERGDGRRAFVATSIAAKVFTACDFALSRQTPVILTGESQIGKTTALEEYARRSDAPVRLVRMPAAANLPLFLEELAEALGVAAKPGERRRRILRALNDRTLLIVDEIHELVHTTGRDHTKRICEVIRELYDRTRCGLVLCGTELAETDLIHGPDAGALAQIARRAIAVRLGRRLPLQDALKVAGHYGLPAPTDAARDALRPLFLNHVALISAMAAEAASKRGVSPDWELWLATKRALLGE</sequence>
<dbReference type="InterPro" id="IPR049945">
    <property type="entry name" value="AAA_22"/>
</dbReference>
<feature type="domain" description="AAA+ ATPase" evidence="1">
    <location>
        <begin position="97"/>
        <end position="249"/>
    </location>
</feature>
<accession>A0A9D1NMD4</accession>
<evidence type="ECO:0000259" key="1">
    <source>
        <dbReference type="SMART" id="SM00382"/>
    </source>
</evidence>
<dbReference type="SUPFAM" id="SSF52540">
    <property type="entry name" value="P-loop containing nucleoside triphosphate hydrolases"/>
    <property type="match status" value="1"/>
</dbReference>
<protein>
    <submittedName>
        <fullName evidence="2">AAA family ATPase</fullName>
    </submittedName>
</protein>
<dbReference type="InterPro" id="IPR010982">
    <property type="entry name" value="Lambda_DNA-bd_dom_sf"/>
</dbReference>
<dbReference type="Gene3D" id="3.40.50.300">
    <property type="entry name" value="P-loop containing nucleotide triphosphate hydrolases"/>
    <property type="match status" value="1"/>
</dbReference>
<dbReference type="InterPro" id="IPR003593">
    <property type="entry name" value="AAA+_ATPase"/>
</dbReference>
<organism evidence="2 3">
    <name type="scientific">Candidatus Spyradenecus faecavium</name>
    <dbReference type="NCBI Taxonomy" id="2840947"/>
    <lineage>
        <taxon>Bacteria</taxon>
        <taxon>Pseudomonadati</taxon>
        <taxon>Lentisphaerota</taxon>
        <taxon>Lentisphaeria</taxon>
        <taxon>Lentisphaerales</taxon>
        <taxon>Lentisphaeraceae</taxon>
        <taxon>Lentisphaeraceae incertae sedis</taxon>
        <taxon>Candidatus Spyradenecus</taxon>
    </lineage>
</organism>
<proteinExistence type="predicted"/>
<reference evidence="2" key="2">
    <citation type="journal article" date="2021" name="PeerJ">
        <title>Extensive microbial diversity within the chicken gut microbiome revealed by metagenomics and culture.</title>
        <authorList>
            <person name="Gilroy R."/>
            <person name="Ravi A."/>
            <person name="Getino M."/>
            <person name="Pursley I."/>
            <person name="Horton D.L."/>
            <person name="Alikhan N.F."/>
            <person name="Baker D."/>
            <person name="Gharbi K."/>
            <person name="Hall N."/>
            <person name="Watson M."/>
            <person name="Adriaenssens E.M."/>
            <person name="Foster-Nyarko E."/>
            <person name="Jarju S."/>
            <person name="Secka A."/>
            <person name="Antonio M."/>
            <person name="Oren A."/>
            <person name="Chaudhuri R.R."/>
            <person name="La Ragione R."/>
            <person name="Hildebrand F."/>
            <person name="Pallen M.J."/>
        </authorList>
    </citation>
    <scope>NUCLEOTIDE SEQUENCE</scope>
    <source>
        <strain evidence="2">35461</strain>
    </source>
</reference>
<evidence type="ECO:0000313" key="3">
    <source>
        <dbReference type="Proteomes" id="UP000886845"/>
    </source>
</evidence>
<gene>
    <name evidence="2" type="ORF">IAC79_01530</name>
</gene>
<dbReference type="Pfam" id="PF13401">
    <property type="entry name" value="AAA_22"/>
    <property type="match status" value="1"/>
</dbReference>
<dbReference type="Proteomes" id="UP000886845">
    <property type="component" value="Unassembled WGS sequence"/>
</dbReference>
<dbReference type="GO" id="GO:0016887">
    <property type="term" value="F:ATP hydrolysis activity"/>
    <property type="evidence" value="ECO:0007669"/>
    <property type="project" value="InterPro"/>
</dbReference>
<dbReference type="InterPro" id="IPR027417">
    <property type="entry name" value="P-loop_NTPase"/>
</dbReference>
<evidence type="ECO:0000313" key="2">
    <source>
        <dbReference type="EMBL" id="HIV08781.1"/>
    </source>
</evidence>
<comment type="caution">
    <text evidence="2">The sequence shown here is derived from an EMBL/GenBank/DDBJ whole genome shotgun (WGS) entry which is preliminary data.</text>
</comment>
<dbReference type="Gene3D" id="1.10.260.40">
    <property type="entry name" value="lambda repressor-like DNA-binding domains"/>
    <property type="match status" value="1"/>
</dbReference>
<dbReference type="GO" id="GO:0003677">
    <property type="term" value="F:DNA binding"/>
    <property type="evidence" value="ECO:0007669"/>
    <property type="project" value="InterPro"/>
</dbReference>
<dbReference type="EMBL" id="DVOR01000051">
    <property type="protein sequence ID" value="HIV08781.1"/>
    <property type="molecule type" value="Genomic_DNA"/>
</dbReference>
<reference evidence="2" key="1">
    <citation type="submission" date="2020-10" db="EMBL/GenBank/DDBJ databases">
        <authorList>
            <person name="Gilroy R."/>
        </authorList>
    </citation>
    <scope>NUCLEOTIDE SEQUENCE</scope>
    <source>
        <strain evidence="2">35461</strain>
    </source>
</reference>
<dbReference type="SMART" id="SM00382">
    <property type="entry name" value="AAA"/>
    <property type="match status" value="1"/>
</dbReference>